<dbReference type="PANTHER" id="PTHR11455">
    <property type="entry name" value="CRYPTOCHROME"/>
    <property type="match status" value="1"/>
</dbReference>
<dbReference type="PANTHER" id="PTHR11455:SF18">
    <property type="entry name" value="SI:CH1073-390K14.1"/>
    <property type="match status" value="1"/>
</dbReference>
<evidence type="ECO:0000256" key="6">
    <source>
        <dbReference type="PIRSR" id="PIRSR602081-1"/>
    </source>
</evidence>
<dbReference type="Pfam" id="PF00875">
    <property type="entry name" value="DNA_photolyase"/>
    <property type="match status" value="1"/>
</dbReference>
<dbReference type="GO" id="GO:0032922">
    <property type="term" value="P:circadian regulation of gene expression"/>
    <property type="evidence" value="ECO:0007669"/>
    <property type="project" value="TreeGrafter"/>
</dbReference>
<dbReference type="GO" id="GO:0005737">
    <property type="term" value="C:cytoplasm"/>
    <property type="evidence" value="ECO:0007669"/>
    <property type="project" value="TreeGrafter"/>
</dbReference>
<dbReference type="PROSITE" id="PS00691">
    <property type="entry name" value="DNA_PHOTOLYASES_1_2"/>
    <property type="match status" value="1"/>
</dbReference>
<dbReference type="GO" id="GO:0003904">
    <property type="term" value="F:deoxyribodipyrimidine photo-lyase activity"/>
    <property type="evidence" value="ECO:0007669"/>
    <property type="project" value="TreeGrafter"/>
</dbReference>
<evidence type="ECO:0000256" key="7">
    <source>
        <dbReference type="PIRSR" id="PIRSR602081-2"/>
    </source>
</evidence>
<reference evidence="9" key="2">
    <citation type="submission" date="2023-06" db="EMBL/GenBank/DDBJ databases">
        <authorList>
            <consortium name="Lawrence Berkeley National Laboratory"/>
            <person name="Haridas S."/>
            <person name="Hensen N."/>
            <person name="Bonometti L."/>
            <person name="Westerberg I."/>
            <person name="Brannstrom I.O."/>
            <person name="Guillou S."/>
            <person name="Cros-Aarteil S."/>
            <person name="Calhoun S."/>
            <person name="Kuo A."/>
            <person name="Mondo S."/>
            <person name="Pangilinan J."/>
            <person name="Riley R."/>
            <person name="Labutti K."/>
            <person name="Andreopoulos B."/>
            <person name="Lipzen A."/>
            <person name="Chen C."/>
            <person name="Yanf M."/>
            <person name="Daum C."/>
            <person name="Ng V."/>
            <person name="Clum A."/>
            <person name="Steindorff A."/>
            <person name="Ohm R."/>
            <person name="Martin F."/>
            <person name="Silar P."/>
            <person name="Natvig D."/>
            <person name="Lalanne C."/>
            <person name="Gautier V."/>
            <person name="Ament-Velasquez S.L."/>
            <person name="Kruys A."/>
            <person name="Hutchinson M.I."/>
            <person name="Powell A.J."/>
            <person name="Barry K."/>
            <person name="Miller A.N."/>
            <person name="Grigoriev I.V."/>
            <person name="Debuchy R."/>
            <person name="Gladieux P."/>
            <person name="Thoren M.H."/>
            <person name="Johannesson H."/>
        </authorList>
    </citation>
    <scope>NUCLEOTIDE SEQUENCE</scope>
    <source>
        <strain evidence="9">SMH4131-1</strain>
    </source>
</reference>
<evidence type="ECO:0000256" key="4">
    <source>
        <dbReference type="ARBA" id="ARBA00022827"/>
    </source>
</evidence>
<feature type="site" description="Electron transfer via tryptophanyl radical" evidence="7">
    <location>
        <position position="491"/>
    </location>
</feature>
<dbReference type="GO" id="GO:0003677">
    <property type="term" value="F:DNA binding"/>
    <property type="evidence" value="ECO:0007669"/>
    <property type="project" value="TreeGrafter"/>
</dbReference>
<feature type="site" description="Electron transfer via tryptophanyl radical" evidence="7">
    <location>
        <position position="544"/>
    </location>
</feature>
<feature type="site" description="Electron transfer via tryptophanyl radical" evidence="7">
    <location>
        <position position="567"/>
    </location>
</feature>
<proteinExistence type="inferred from homology"/>
<protein>
    <submittedName>
        <fullName evidence="9">Deoxyribodipyrimidine photolyase</fullName>
    </submittedName>
</protein>
<dbReference type="GO" id="GO:0006950">
    <property type="term" value="P:response to stress"/>
    <property type="evidence" value="ECO:0007669"/>
    <property type="project" value="UniProtKB-ARBA"/>
</dbReference>
<evidence type="ECO:0000256" key="5">
    <source>
        <dbReference type="ARBA" id="ARBA00022991"/>
    </source>
</evidence>
<dbReference type="InterPro" id="IPR005101">
    <property type="entry name" value="Cryptochr/Photolyase_FAD-bd"/>
</dbReference>
<dbReference type="AlphaFoldDB" id="A0AAE0MK65"/>
<dbReference type="GO" id="GO:0071949">
    <property type="term" value="F:FAD binding"/>
    <property type="evidence" value="ECO:0007669"/>
    <property type="project" value="TreeGrafter"/>
</dbReference>
<evidence type="ECO:0000259" key="8">
    <source>
        <dbReference type="PROSITE" id="PS51645"/>
    </source>
</evidence>
<feature type="binding site" evidence="6">
    <location>
        <begin position="557"/>
        <end position="559"/>
    </location>
    <ligand>
        <name>FAD</name>
        <dbReference type="ChEBI" id="CHEBI:57692"/>
    </ligand>
</feature>
<evidence type="ECO:0000256" key="1">
    <source>
        <dbReference type="ARBA" id="ARBA00001932"/>
    </source>
</evidence>
<keyword evidence="4 6" id="KW-0274">FAD</keyword>
<dbReference type="GO" id="GO:0006139">
    <property type="term" value="P:nucleobase-containing compound metabolic process"/>
    <property type="evidence" value="ECO:0007669"/>
    <property type="project" value="UniProtKB-ARBA"/>
</dbReference>
<dbReference type="EMBL" id="JAUEPO010000001">
    <property type="protein sequence ID" value="KAK3335165.1"/>
    <property type="molecule type" value="Genomic_DNA"/>
</dbReference>
<feature type="domain" description="Photolyase/cryptochrome alpha/beta" evidence="8">
    <location>
        <begin position="163"/>
        <end position="300"/>
    </location>
</feature>
<feature type="binding site" evidence="6">
    <location>
        <position position="404"/>
    </location>
    <ligand>
        <name>FAD</name>
        <dbReference type="ChEBI" id="CHEBI:57692"/>
    </ligand>
</feature>
<dbReference type="Gene3D" id="1.25.40.80">
    <property type="match status" value="1"/>
</dbReference>
<sequence>MFRVLHRCAPQPTVNFPPTSVAVPHLLRARFTSTSKSTIMAPNKPTKRKAQVVITAGKPLKVNSQVNGNAAMASPLAKKQKITAAAPPSPTIPDVNADPLRIPHPFHQESADNGIVLRTFYPHEMSNERARAYTADTLPRPIELLNAALAQTAPLRRTTKPAHAVVHWFKMDLRMTDNRALALAHAKARDAGVPLICLYVLSPQDFEAHLTAPVRVDFMLRSLAVLKKDLAKLDIPLWIETVEKRRHVPARVAELMAAWEASHLFANIEYEVDELRREAGLVALLAEMGVVFELVHDTCIVPPGQLTTGAGKQYAVYTPWFRSWVKHVHENPELLELAEPPGRNEPNVREGRFKDLFECEIPLAPEGKRLTEEERKKFAALWPAGEHEAAKRLDKFCEEDIGAYGENRNLPSVPGTSNISVHLASGTMSSRTAVRTARDRNKTKRLDGGVEGIQKWISEVAWRDFYKHVLVHWPYVCMNKPFKPEYSNIEWSYNRDHFDAWTQGRTGFPIVDAAMRQLTGMGWVHNRSRMIVASFLAKDLLLDWRMGERFFMEHLIDGDFASNNGGWGFAASVGVDPQPYFRIFNPLLQSEKFDPDGEYIRKWVPELKGIVGKAIHDPYGRGAGALAKKAGYPEQIIEHKGARERALAAYKRGIESGL</sequence>
<evidence type="ECO:0000256" key="2">
    <source>
        <dbReference type="ARBA" id="ARBA00005862"/>
    </source>
</evidence>
<dbReference type="Pfam" id="PF03441">
    <property type="entry name" value="FAD_binding_7"/>
    <property type="match status" value="1"/>
</dbReference>
<dbReference type="InterPro" id="IPR036134">
    <property type="entry name" value="Crypto/Photolyase_FAD-like_sf"/>
</dbReference>
<feature type="binding site" evidence="6">
    <location>
        <begin position="459"/>
        <end position="466"/>
    </location>
    <ligand>
        <name>FAD</name>
        <dbReference type="ChEBI" id="CHEBI:57692"/>
    </ligand>
</feature>
<dbReference type="PRINTS" id="PR00147">
    <property type="entry name" value="DNAPHOTLYASE"/>
</dbReference>
<dbReference type="GO" id="GO:0005634">
    <property type="term" value="C:nucleus"/>
    <property type="evidence" value="ECO:0007669"/>
    <property type="project" value="TreeGrafter"/>
</dbReference>
<gene>
    <name evidence="9" type="ORF">B0T19DRAFT_405744</name>
</gene>
<dbReference type="Gene3D" id="3.40.50.620">
    <property type="entry name" value="HUPs"/>
    <property type="match status" value="1"/>
</dbReference>
<dbReference type="Proteomes" id="UP001286456">
    <property type="component" value="Unassembled WGS sequence"/>
</dbReference>
<evidence type="ECO:0000256" key="3">
    <source>
        <dbReference type="ARBA" id="ARBA00022630"/>
    </source>
</evidence>
<dbReference type="GO" id="GO:0043153">
    <property type="term" value="P:entrainment of circadian clock by photoperiod"/>
    <property type="evidence" value="ECO:0007669"/>
    <property type="project" value="TreeGrafter"/>
</dbReference>
<comment type="similarity">
    <text evidence="2">Belongs to the DNA photolyase class-1 family.</text>
</comment>
<dbReference type="SUPFAM" id="SSF48173">
    <property type="entry name" value="Cryptochrome/photolyase FAD-binding domain"/>
    <property type="match status" value="1"/>
</dbReference>
<reference evidence="9" key="1">
    <citation type="journal article" date="2023" name="Mol. Phylogenet. Evol.">
        <title>Genome-scale phylogeny and comparative genomics of the fungal order Sordariales.</title>
        <authorList>
            <person name="Hensen N."/>
            <person name="Bonometti L."/>
            <person name="Westerberg I."/>
            <person name="Brannstrom I.O."/>
            <person name="Guillou S."/>
            <person name="Cros-Aarteil S."/>
            <person name="Calhoun S."/>
            <person name="Haridas S."/>
            <person name="Kuo A."/>
            <person name="Mondo S."/>
            <person name="Pangilinan J."/>
            <person name="Riley R."/>
            <person name="LaButti K."/>
            <person name="Andreopoulos B."/>
            <person name="Lipzen A."/>
            <person name="Chen C."/>
            <person name="Yan M."/>
            <person name="Daum C."/>
            <person name="Ng V."/>
            <person name="Clum A."/>
            <person name="Steindorff A."/>
            <person name="Ohm R.A."/>
            <person name="Martin F."/>
            <person name="Silar P."/>
            <person name="Natvig D.O."/>
            <person name="Lalanne C."/>
            <person name="Gautier V."/>
            <person name="Ament-Velasquez S.L."/>
            <person name="Kruys A."/>
            <person name="Hutchinson M.I."/>
            <person name="Powell A.J."/>
            <person name="Barry K."/>
            <person name="Miller A.N."/>
            <person name="Grigoriev I.V."/>
            <person name="Debuchy R."/>
            <person name="Gladieux P."/>
            <person name="Hiltunen Thoren M."/>
            <person name="Johannesson H."/>
        </authorList>
    </citation>
    <scope>NUCLEOTIDE SEQUENCE</scope>
    <source>
        <strain evidence="9">SMH4131-1</strain>
    </source>
</reference>
<dbReference type="InterPro" id="IPR002081">
    <property type="entry name" value="Cryptochrome/DNA_photolyase_1"/>
</dbReference>
<keyword evidence="5" id="KW-0157">Chromophore</keyword>
<feature type="binding site" evidence="6">
    <location>
        <position position="456"/>
    </location>
    <ligand>
        <name>FAD</name>
        <dbReference type="ChEBI" id="CHEBI:57692"/>
    </ligand>
</feature>
<organism evidence="9 10">
    <name type="scientific">Cercophora scortea</name>
    <dbReference type="NCBI Taxonomy" id="314031"/>
    <lineage>
        <taxon>Eukaryota</taxon>
        <taxon>Fungi</taxon>
        <taxon>Dikarya</taxon>
        <taxon>Ascomycota</taxon>
        <taxon>Pezizomycotina</taxon>
        <taxon>Sordariomycetes</taxon>
        <taxon>Sordariomycetidae</taxon>
        <taxon>Sordariales</taxon>
        <taxon>Lasiosphaeriaceae</taxon>
        <taxon>Cercophora</taxon>
    </lineage>
</organism>
<accession>A0AAE0MK65</accession>
<evidence type="ECO:0000313" key="9">
    <source>
        <dbReference type="EMBL" id="KAK3335165.1"/>
    </source>
</evidence>
<dbReference type="PROSITE" id="PS51645">
    <property type="entry name" value="PHR_CRY_ALPHA_BETA"/>
    <property type="match status" value="1"/>
</dbReference>
<dbReference type="FunFam" id="1.10.579.10:FF:000003">
    <property type="entry name" value="Deoxyribodipyrimidine photo-lyase"/>
    <property type="match status" value="1"/>
</dbReference>
<name>A0AAE0MK65_9PEZI</name>
<dbReference type="PROSITE" id="PS00394">
    <property type="entry name" value="DNA_PHOTOLYASES_1_1"/>
    <property type="match status" value="1"/>
</dbReference>
<keyword evidence="3 6" id="KW-0285">Flavoprotein</keyword>
<dbReference type="InterPro" id="IPR018394">
    <property type="entry name" value="DNA_photolyase_1_CS_C"/>
</dbReference>
<feature type="binding site" evidence="6">
    <location>
        <begin position="416"/>
        <end position="420"/>
    </location>
    <ligand>
        <name>FAD</name>
        <dbReference type="ChEBI" id="CHEBI:57692"/>
    </ligand>
</feature>
<evidence type="ECO:0000313" key="10">
    <source>
        <dbReference type="Proteomes" id="UP001286456"/>
    </source>
</evidence>
<dbReference type="InterPro" id="IPR006050">
    <property type="entry name" value="DNA_photolyase_N"/>
</dbReference>
<dbReference type="InterPro" id="IPR036155">
    <property type="entry name" value="Crypto/Photolyase_N_sf"/>
</dbReference>
<dbReference type="InterPro" id="IPR014729">
    <property type="entry name" value="Rossmann-like_a/b/a_fold"/>
</dbReference>
<comment type="cofactor">
    <cofactor evidence="1">
        <name>(6R)-5,10-methylene-5,6,7,8-tetrahydrofolate</name>
        <dbReference type="ChEBI" id="CHEBI:15636"/>
    </cofactor>
</comment>
<dbReference type="SUPFAM" id="SSF52425">
    <property type="entry name" value="Cryptochrome/photolyase, N-terminal domain"/>
    <property type="match status" value="1"/>
</dbReference>
<dbReference type="Gene3D" id="1.10.579.10">
    <property type="entry name" value="DNA Cyclobutane Dipyrimidine Photolyase, subunit A, domain 3"/>
    <property type="match status" value="1"/>
</dbReference>
<comment type="caution">
    <text evidence="9">The sequence shown here is derived from an EMBL/GenBank/DDBJ whole genome shotgun (WGS) entry which is preliminary data.</text>
</comment>
<keyword evidence="10" id="KW-1185">Reference proteome</keyword>
<comment type="cofactor">
    <cofactor evidence="6">
        <name>FAD</name>
        <dbReference type="ChEBI" id="CHEBI:57692"/>
    </cofactor>
    <text evidence="6">Binds 1 FAD per subunit.</text>
</comment>